<sequence>MSPPAVRAMTSIDQNKSYYFETEMQDNKSIFKFFKKPTSKNTSVPASTPSVSNEVQDIKINSPKVRRMDMDLTSQLRSCGDPRLAMMKNYTKNFIPNIVGDSVSTIKRNKHEIIQLKNRNSKSTIREHFSSGNFSSNFKRIRDNFQLRGNRRILDVESSISVNPVQSCTSEGNEEILVKHLLSPNGNKDLLEDLRPELANNFLPMRVNSKAHRYSTIL</sequence>
<dbReference type="AlphaFoldDB" id="A0AAD1UB33"/>
<organism evidence="1 2">
    <name type="scientific">Euplotes crassus</name>
    <dbReference type="NCBI Taxonomy" id="5936"/>
    <lineage>
        <taxon>Eukaryota</taxon>
        <taxon>Sar</taxon>
        <taxon>Alveolata</taxon>
        <taxon>Ciliophora</taxon>
        <taxon>Intramacronucleata</taxon>
        <taxon>Spirotrichea</taxon>
        <taxon>Hypotrichia</taxon>
        <taxon>Euplotida</taxon>
        <taxon>Euplotidae</taxon>
        <taxon>Moneuplotes</taxon>
    </lineage>
</organism>
<evidence type="ECO:0000313" key="2">
    <source>
        <dbReference type="Proteomes" id="UP001295684"/>
    </source>
</evidence>
<dbReference type="EMBL" id="CAMPGE010004734">
    <property type="protein sequence ID" value="CAI2363579.1"/>
    <property type="molecule type" value="Genomic_DNA"/>
</dbReference>
<reference evidence="1" key="1">
    <citation type="submission" date="2023-07" db="EMBL/GenBank/DDBJ databases">
        <authorList>
            <consortium name="AG Swart"/>
            <person name="Singh M."/>
            <person name="Singh A."/>
            <person name="Seah K."/>
            <person name="Emmerich C."/>
        </authorList>
    </citation>
    <scope>NUCLEOTIDE SEQUENCE</scope>
    <source>
        <strain evidence="1">DP1</strain>
    </source>
</reference>
<gene>
    <name evidence="1" type="ORF">ECRASSUSDP1_LOCUS4915</name>
</gene>
<proteinExistence type="predicted"/>
<comment type="caution">
    <text evidence="1">The sequence shown here is derived from an EMBL/GenBank/DDBJ whole genome shotgun (WGS) entry which is preliminary data.</text>
</comment>
<dbReference type="Proteomes" id="UP001295684">
    <property type="component" value="Unassembled WGS sequence"/>
</dbReference>
<evidence type="ECO:0000313" key="1">
    <source>
        <dbReference type="EMBL" id="CAI2363579.1"/>
    </source>
</evidence>
<name>A0AAD1UB33_EUPCR</name>
<accession>A0AAD1UB33</accession>
<keyword evidence="2" id="KW-1185">Reference proteome</keyword>
<protein>
    <submittedName>
        <fullName evidence="1">Uncharacterized protein</fullName>
    </submittedName>
</protein>